<keyword evidence="2" id="KW-1185">Reference proteome</keyword>
<gene>
    <name evidence="1" type="ORF">HMPREF1071_04174</name>
</gene>
<reference evidence="1 2" key="1">
    <citation type="submission" date="2012-02" db="EMBL/GenBank/DDBJ databases">
        <title>The Genome Sequence of Bacteroides salyersiae CL02T12C01.</title>
        <authorList>
            <consortium name="The Broad Institute Genome Sequencing Platform"/>
            <person name="Earl A."/>
            <person name="Ward D."/>
            <person name="Feldgarden M."/>
            <person name="Gevers D."/>
            <person name="Zitomersky N.L."/>
            <person name="Coyne M.J."/>
            <person name="Comstock L.E."/>
            <person name="Young S.K."/>
            <person name="Zeng Q."/>
            <person name="Gargeya S."/>
            <person name="Fitzgerald M."/>
            <person name="Haas B."/>
            <person name="Abouelleil A."/>
            <person name="Alvarado L."/>
            <person name="Arachchi H.M."/>
            <person name="Berlin A."/>
            <person name="Chapman S.B."/>
            <person name="Gearin G."/>
            <person name="Goldberg J."/>
            <person name="Griggs A."/>
            <person name="Gujja S."/>
            <person name="Hansen M."/>
            <person name="Heiman D."/>
            <person name="Howarth C."/>
            <person name="Larimer J."/>
            <person name="Lui A."/>
            <person name="MacDonald P.J.P."/>
            <person name="McCowen C."/>
            <person name="Montmayeur A."/>
            <person name="Murphy C."/>
            <person name="Neiman D."/>
            <person name="Pearson M."/>
            <person name="Priest M."/>
            <person name="Roberts A."/>
            <person name="Saif S."/>
            <person name="Shea T."/>
            <person name="Sisk P."/>
            <person name="Stolte C."/>
            <person name="Sykes S."/>
            <person name="Wortman J."/>
            <person name="Nusbaum C."/>
            <person name="Birren B."/>
        </authorList>
    </citation>
    <scope>NUCLEOTIDE SEQUENCE [LARGE SCALE GENOMIC DNA]</scope>
    <source>
        <strain evidence="1 2">CL02T12C01</strain>
    </source>
</reference>
<evidence type="ECO:0000313" key="2">
    <source>
        <dbReference type="Proteomes" id="UP000005150"/>
    </source>
</evidence>
<dbReference type="AlphaFoldDB" id="I8Y0Q4"/>
<dbReference type="HOGENOM" id="CLU_2380297_0_0_10"/>
<organism evidence="1 2">
    <name type="scientific">Bacteroides salyersiae CL02T12C01</name>
    <dbReference type="NCBI Taxonomy" id="997887"/>
    <lineage>
        <taxon>Bacteria</taxon>
        <taxon>Pseudomonadati</taxon>
        <taxon>Bacteroidota</taxon>
        <taxon>Bacteroidia</taxon>
        <taxon>Bacteroidales</taxon>
        <taxon>Bacteroidaceae</taxon>
        <taxon>Bacteroides</taxon>
    </lineage>
</organism>
<protein>
    <submittedName>
        <fullName evidence="1">Uncharacterized protein</fullName>
    </submittedName>
</protein>
<sequence>MGIIYKNHTKTNMHNIQSKKRANVSLFYGNRSGLIFSPSSERPQCSVKRGDCLNKASSSPFSETKEESRRKNAALIFSFGIFSFVSKQKKSTSQHKRLHNILNYFQ</sequence>
<dbReference type="Proteomes" id="UP000005150">
    <property type="component" value="Unassembled WGS sequence"/>
</dbReference>
<dbReference type="EMBL" id="AGXV01000050">
    <property type="protein sequence ID" value="EIY56725.1"/>
    <property type="molecule type" value="Genomic_DNA"/>
</dbReference>
<name>I8Y0Q4_9BACE</name>
<comment type="caution">
    <text evidence="1">The sequence shown here is derived from an EMBL/GenBank/DDBJ whole genome shotgun (WGS) entry which is preliminary data.</text>
</comment>
<proteinExistence type="predicted"/>
<evidence type="ECO:0000313" key="1">
    <source>
        <dbReference type="EMBL" id="EIY56725.1"/>
    </source>
</evidence>
<accession>I8Y0Q4</accession>